<dbReference type="RefSeq" id="WP_205362574.1">
    <property type="nucleotide sequence ID" value="NZ_JADKYB010000025.1"/>
</dbReference>
<dbReference type="EMBL" id="JADKYB010000025">
    <property type="protein sequence ID" value="MBM9509461.1"/>
    <property type="molecule type" value="Genomic_DNA"/>
</dbReference>
<sequence length="140" mass="14295">MFGVEIAVGYACAYLVRKARRAGDAADAEVDRVVDAGLERVHGLVTRALGDDPALELAGRQASGQDGVSERTRVRLAGALEEAVESAPDLARELEEALAAVQAAGGVSGLGVTGNVFLGPTAVQSSGQFNTQTNHFGSGS</sequence>
<protein>
    <recommendedName>
        <fullName evidence="3">Chromosome partitioning protein</fullName>
    </recommendedName>
</protein>
<evidence type="ECO:0000313" key="2">
    <source>
        <dbReference type="Proteomes" id="UP000749040"/>
    </source>
</evidence>
<gene>
    <name evidence="1" type="ORF">ITX44_33925</name>
</gene>
<accession>A0ABS2U2M1</accession>
<reference evidence="1 2" key="1">
    <citation type="submission" date="2021-01" db="EMBL/GenBank/DDBJ databases">
        <title>Streptomyces acididurans sp. nov., isolated from a peat swamp forest soil.</title>
        <authorList>
            <person name="Chantavorakit T."/>
            <person name="Duangmal K."/>
        </authorList>
    </citation>
    <scope>NUCLEOTIDE SEQUENCE [LARGE SCALE GENOMIC DNA]</scope>
    <source>
        <strain evidence="1 2">KK5PA1</strain>
    </source>
</reference>
<keyword evidence="2" id="KW-1185">Reference proteome</keyword>
<organism evidence="1 2">
    <name type="scientific">Actinacidiphila acididurans</name>
    <dbReference type="NCBI Taxonomy" id="2784346"/>
    <lineage>
        <taxon>Bacteria</taxon>
        <taxon>Bacillati</taxon>
        <taxon>Actinomycetota</taxon>
        <taxon>Actinomycetes</taxon>
        <taxon>Kitasatosporales</taxon>
        <taxon>Streptomycetaceae</taxon>
        <taxon>Actinacidiphila</taxon>
    </lineage>
</organism>
<name>A0ABS2U2M1_9ACTN</name>
<comment type="caution">
    <text evidence="1">The sequence shown here is derived from an EMBL/GenBank/DDBJ whole genome shotgun (WGS) entry which is preliminary data.</text>
</comment>
<evidence type="ECO:0008006" key="3">
    <source>
        <dbReference type="Google" id="ProtNLM"/>
    </source>
</evidence>
<proteinExistence type="predicted"/>
<dbReference type="Proteomes" id="UP000749040">
    <property type="component" value="Unassembled WGS sequence"/>
</dbReference>
<evidence type="ECO:0000313" key="1">
    <source>
        <dbReference type="EMBL" id="MBM9509461.1"/>
    </source>
</evidence>